<evidence type="ECO:0000256" key="5">
    <source>
        <dbReference type="ARBA" id="ARBA00022989"/>
    </source>
</evidence>
<dbReference type="AlphaFoldDB" id="A0A1G8YDI6"/>
<keyword evidence="2 7" id="KW-0813">Transport</keyword>
<organism evidence="9 10">
    <name type="scientific">Nonomuraea maritima</name>
    <dbReference type="NCBI Taxonomy" id="683260"/>
    <lineage>
        <taxon>Bacteria</taxon>
        <taxon>Bacillati</taxon>
        <taxon>Actinomycetota</taxon>
        <taxon>Actinomycetes</taxon>
        <taxon>Streptosporangiales</taxon>
        <taxon>Streptosporangiaceae</taxon>
        <taxon>Nonomuraea</taxon>
    </lineage>
</organism>
<feature type="transmembrane region" description="Helical" evidence="7">
    <location>
        <begin position="12"/>
        <end position="31"/>
    </location>
</feature>
<evidence type="ECO:0000313" key="9">
    <source>
        <dbReference type="EMBL" id="SDK00898.1"/>
    </source>
</evidence>
<dbReference type="STRING" id="683260.SAMN05421874_104367"/>
<dbReference type="RefSeq" id="WP_090762191.1">
    <property type="nucleotide sequence ID" value="NZ_FNFB01000004.1"/>
</dbReference>
<feature type="transmembrane region" description="Helical" evidence="7">
    <location>
        <begin position="251"/>
        <end position="270"/>
    </location>
</feature>
<keyword evidence="10" id="KW-1185">Reference proteome</keyword>
<dbReference type="CDD" id="cd06261">
    <property type="entry name" value="TM_PBP2"/>
    <property type="match status" value="2"/>
</dbReference>
<accession>A0A1G8YDI6</accession>
<evidence type="ECO:0000313" key="10">
    <source>
        <dbReference type="Proteomes" id="UP000198683"/>
    </source>
</evidence>
<keyword evidence="6 7" id="KW-0472">Membrane</keyword>
<dbReference type="PANTHER" id="PTHR43163">
    <property type="entry name" value="DIPEPTIDE TRANSPORT SYSTEM PERMEASE PROTEIN DPPB-RELATED"/>
    <property type="match status" value="1"/>
</dbReference>
<evidence type="ECO:0000256" key="2">
    <source>
        <dbReference type="ARBA" id="ARBA00022448"/>
    </source>
</evidence>
<protein>
    <submittedName>
        <fullName evidence="9">Peptide/nickel transport system permease protein</fullName>
    </submittedName>
</protein>
<feature type="transmembrane region" description="Helical" evidence="7">
    <location>
        <begin position="196"/>
        <end position="220"/>
    </location>
</feature>
<evidence type="ECO:0000256" key="4">
    <source>
        <dbReference type="ARBA" id="ARBA00022692"/>
    </source>
</evidence>
<feature type="domain" description="ABC transmembrane type-1" evidence="8">
    <location>
        <begin position="95"/>
        <end position="492"/>
    </location>
</feature>
<feature type="transmembrane region" description="Helical" evidence="7">
    <location>
        <begin position="470"/>
        <end position="495"/>
    </location>
</feature>
<dbReference type="GO" id="GO:0055085">
    <property type="term" value="P:transmembrane transport"/>
    <property type="evidence" value="ECO:0007669"/>
    <property type="project" value="InterPro"/>
</dbReference>
<evidence type="ECO:0000259" key="8">
    <source>
        <dbReference type="PROSITE" id="PS50928"/>
    </source>
</evidence>
<dbReference type="Gene3D" id="1.10.3720.10">
    <property type="entry name" value="MetI-like"/>
    <property type="match status" value="1"/>
</dbReference>
<dbReference type="Pfam" id="PF00528">
    <property type="entry name" value="BPD_transp_1"/>
    <property type="match status" value="1"/>
</dbReference>
<dbReference type="SUPFAM" id="SSF161098">
    <property type="entry name" value="MetI-like"/>
    <property type="match status" value="1"/>
</dbReference>
<name>A0A1G8YDI6_9ACTN</name>
<proteinExistence type="inferred from homology"/>
<keyword evidence="5 7" id="KW-1133">Transmembrane helix</keyword>
<dbReference type="InterPro" id="IPR000515">
    <property type="entry name" value="MetI-like"/>
</dbReference>
<comment type="subcellular location">
    <subcellularLocation>
        <location evidence="1 7">Cell membrane</location>
        <topology evidence="1 7">Multi-pass membrane protein</topology>
    </subcellularLocation>
</comment>
<dbReference type="Proteomes" id="UP000198683">
    <property type="component" value="Unassembled WGS sequence"/>
</dbReference>
<evidence type="ECO:0000256" key="1">
    <source>
        <dbReference type="ARBA" id="ARBA00004651"/>
    </source>
</evidence>
<reference evidence="9 10" key="1">
    <citation type="submission" date="2016-10" db="EMBL/GenBank/DDBJ databases">
        <authorList>
            <person name="de Groot N.N."/>
        </authorList>
    </citation>
    <scope>NUCLEOTIDE SEQUENCE [LARGE SCALE GENOMIC DNA]</scope>
    <source>
        <strain evidence="9 10">CGMCC 4.5681</strain>
    </source>
</reference>
<gene>
    <name evidence="9" type="ORF">SAMN05421874_104367</name>
</gene>
<dbReference type="GO" id="GO:0005886">
    <property type="term" value="C:plasma membrane"/>
    <property type="evidence" value="ECO:0007669"/>
    <property type="project" value="UniProtKB-SubCell"/>
</dbReference>
<evidence type="ECO:0000256" key="6">
    <source>
        <dbReference type="ARBA" id="ARBA00023136"/>
    </source>
</evidence>
<comment type="similarity">
    <text evidence="7">Belongs to the binding-protein-dependent transport system permease family.</text>
</comment>
<feature type="transmembrane region" description="Helical" evidence="7">
    <location>
        <begin position="308"/>
        <end position="325"/>
    </location>
</feature>
<feature type="transmembrane region" description="Helical" evidence="7">
    <location>
        <begin position="167"/>
        <end position="189"/>
    </location>
</feature>
<feature type="transmembrane region" description="Helical" evidence="7">
    <location>
        <begin position="226"/>
        <end position="244"/>
    </location>
</feature>
<sequence>MIAFIVRRLVTSFFVLLAATMVIFGLTSIAGDPLADLRELPGADGERRMADRIERMHLDDPVWLRYLNWLTGLFRGYLGVNRDGQDVGVMLGDALSATLQLVLAATVLAVVIGVCVGIISALRQYSSFDYGVTLAAFVCFSLPLFWVAVMLKQYIAISFNDWLRDPAIPPTVIVVLALIAGLIWAAIAIGDRKVKLIAFGAGAAITAVILTLLSVTGWFADPGIGLIGLAILAGGTAVGLSMLISGLQYRGPLYAALAAAGLGVLLSEILTPVLADPSWAEIFGLALATVIICIALGYGLGGLLRQQAITGAVLTGLITGGLIFVDRLLQSFASYSDMVRGRPISTIGAGTPNFKGDFWQTNLDSAGHLLLPSMALVLISLATYTRYSRSSMLEVMNLDYVRTARAKGLPERTVITKHAFRNGMIPITTLMAVDFASVIGGAVVTENVFGWQGMGTLFTTGLQQVDPAPVMAFFIVSGTAIVVFNMLADIVYAYLDPRIRLS</sequence>
<keyword evidence="3" id="KW-1003">Cell membrane</keyword>
<dbReference type="PANTHER" id="PTHR43163:SF9">
    <property type="entry name" value="ABC TRANSPORTER PERMEASE PROTEIN"/>
    <property type="match status" value="1"/>
</dbReference>
<feature type="transmembrane region" description="Helical" evidence="7">
    <location>
        <begin position="427"/>
        <end position="450"/>
    </location>
</feature>
<dbReference type="InterPro" id="IPR035906">
    <property type="entry name" value="MetI-like_sf"/>
</dbReference>
<feature type="transmembrane region" description="Helical" evidence="7">
    <location>
        <begin position="134"/>
        <end position="155"/>
    </location>
</feature>
<feature type="transmembrane region" description="Helical" evidence="7">
    <location>
        <begin position="369"/>
        <end position="387"/>
    </location>
</feature>
<feature type="transmembrane region" description="Helical" evidence="7">
    <location>
        <begin position="282"/>
        <end position="301"/>
    </location>
</feature>
<evidence type="ECO:0000256" key="7">
    <source>
        <dbReference type="RuleBase" id="RU363032"/>
    </source>
</evidence>
<keyword evidence="4 7" id="KW-0812">Transmembrane</keyword>
<evidence type="ECO:0000256" key="3">
    <source>
        <dbReference type="ARBA" id="ARBA00022475"/>
    </source>
</evidence>
<feature type="transmembrane region" description="Helical" evidence="7">
    <location>
        <begin position="99"/>
        <end position="122"/>
    </location>
</feature>
<dbReference type="EMBL" id="FNFB01000004">
    <property type="protein sequence ID" value="SDK00898.1"/>
    <property type="molecule type" value="Genomic_DNA"/>
</dbReference>
<dbReference type="OrthoDB" id="9778910at2"/>
<dbReference type="PROSITE" id="PS50928">
    <property type="entry name" value="ABC_TM1"/>
    <property type="match status" value="1"/>
</dbReference>